<evidence type="ECO:0000256" key="12">
    <source>
        <dbReference type="ARBA" id="ARBA00022989"/>
    </source>
</evidence>
<protein>
    <submittedName>
        <fullName evidence="16">Uncharacterized protein</fullName>
    </submittedName>
</protein>
<evidence type="ECO:0000256" key="14">
    <source>
        <dbReference type="ARBA" id="ARBA00023140"/>
    </source>
</evidence>
<dbReference type="Proteomes" id="UP001603857">
    <property type="component" value="Unassembled WGS sequence"/>
</dbReference>
<sequence>MLLLLLPLLNSSSVKNLLRPFAKDKSSRSAEDDTACPICQAIPTIPFVALPCQHRYVSLNKYAHLTLLFCL</sequence>
<keyword evidence="14" id="KW-0576">Peroxisome</keyword>
<dbReference type="AlphaFoldDB" id="A0ABD1MQG4"/>
<evidence type="ECO:0000256" key="5">
    <source>
        <dbReference type="ARBA" id="ARBA00022679"/>
    </source>
</evidence>
<keyword evidence="13" id="KW-0472">Membrane</keyword>
<evidence type="ECO:0000256" key="10">
    <source>
        <dbReference type="ARBA" id="ARBA00022833"/>
    </source>
</evidence>
<dbReference type="GO" id="GO:0008270">
    <property type="term" value="F:zinc ion binding"/>
    <property type="evidence" value="ECO:0007669"/>
    <property type="project" value="UniProtKB-KW"/>
</dbReference>
<comment type="similarity">
    <text evidence="3">Belongs to the pex2/pex10/pex12 family.</text>
</comment>
<keyword evidence="5" id="KW-0808">Transferase</keyword>
<evidence type="ECO:0000256" key="13">
    <source>
        <dbReference type="ARBA" id="ARBA00023136"/>
    </source>
</evidence>
<gene>
    <name evidence="16" type="ORF">Fmac_012500</name>
</gene>
<evidence type="ECO:0000313" key="17">
    <source>
        <dbReference type="Proteomes" id="UP001603857"/>
    </source>
</evidence>
<comment type="caution">
    <text evidence="16">The sequence shown here is derived from an EMBL/GenBank/DDBJ whole genome shotgun (WGS) entry which is preliminary data.</text>
</comment>
<evidence type="ECO:0000256" key="8">
    <source>
        <dbReference type="ARBA" id="ARBA00022771"/>
    </source>
</evidence>
<evidence type="ECO:0000256" key="3">
    <source>
        <dbReference type="ARBA" id="ARBA00008704"/>
    </source>
</evidence>
<dbReference type="PANTHER" id="PTHR48178:SF1">
    <property type="entry name" value="PEROXISOME BIOGENESIS FACTOR 2"/>
    <property type="match status" value="1"/>
</dbReference>
<name>A0ABD1MQG4_9FABA</name>
<dbReference type="GO" id="GO:0015031">
    <property type="term" value="P:protein transport"/>
    <property type="evidence" value="ECO:0007669"/>
    <property type="project" value="UniProtKB-KW"/>
</dbReference>
<evidence type="ECO:0000256" key="15">
    <source>
        <dbReference type="SAM" id="SignalP"/>
    </source>
</evidence>
<keyword evidence="11" id="KW-0653">Protein transport</keyword>
<dbReference type="EMBL" id="JBGMDY010000004">
    <property type="protein sequence ID" value="KAL2338054.1"/>
    <property type="molecule type" value="Genomic_DNA"/>
</dbReference>
<evidence type="ECO:0000256" key="2">
    <source>
        <dbReference type="ARBA" id="ARBA00004906"/>
    </source>
</evidence>
<comment type="pathway">
    <text evidence="2">Protein modification; protein ubiquitination.</text>
</comment>
<evidence type="ECO:0000256" key="11">
    <source>
        <dbReference type="ARBA" id="ARBA00022927"/>
    </source>
</evidence>
<keyword evidence="8" id="KW-0863">Zinc-finger</keyword>
<keyword evidence="10" id="KW-0862">Zinc</keyword>
<dbReference type="GO" id="GO:0005778">
    <property type="term" value="C:peroxisomal membrane"/>
    <property type="evidence" value="ECO:0007669"/>
    <property type="project" value="UniProtKB-SubCell"/>
</dbReference>
<proteinExistence type="inferred from homology"/>
<evidence type="ECO:0000256" key="7">
    <source>
        <dbReference type="ARBA" id="ARBA00022723"/>
    </source>
</evidence>
<keyword evidence="12" id="KW-1133">Transmembrane helix</keyword>
<keyword evidence="6" id="KW-0812">Transmembrane</keyword>
<evidence type="ECO:0000256" key="9">
    <source>
        <dbReference type="ARBA" id="ARBA00022786"/>
    </source>
</evidence>
<comment type="subcellular location">
    <subcellularLocation>
        <location evidence="1">Peroxisome membrane</location>
        <topology evidence="1">Multi-pass membrane protein</topology>
    </subcellularLocation>
</comment>
<dbReference type="GO" id="GO:0016740">
    <property type="term" value="F:transferase activity"/>
    <property type="evidence" value="ECO:0007669"/>
    <property type="project" value="UniProtKB-KW"/>
</dbReference>
<keyword evidence="9" id="KW-0833">Ubl conjugation pathway</keyword>
<keyword evidence="4" id="KW-0813">Transport</keyword>
<dbReference type="InterPro" id="IPR025654">
    <property type="entry name" value="PEX2/10"/>
</dbReference>
<reference evidence="16 17" key="1">
    <citation type="submission" date="2024-08" db="EMBL/GenBank/DDBJ databases">
        <title>Insights into the chromosomal genome structure of Flemingia macrophylla.</title>
        <authorList>
            <person name="Ding Y."/>
            <person name="Zhao Y."/>
            <person name="Bi W."/>
            <person name="Wu M."/>
            <person name="Zhao G."/>
            <person name="Gong Y."/>
            <person name="Li W."/>
            <person name="Zhang P."/>
        </authorList>
    </citation>
    <scope>NUCLEOTIDE SEQUENCE [LARGE SCALE GENOMIC DNA]</scope>
    <source>
        <strain evidence="16">DYQJB</strain>
        <tissue evidence="16">Leaf</tissue>
    </source>
</reference>
<evidence type="ECO:0000256" key="6">
    <source>
        <dbReference type="ARBA" id="ARBA00022692"/>
    </source>
</evidence>
<feature type="chain" id="PRO_5044755250" evidence="15">
    <location>
        <begin position="17"/>
        <end position="71"/>
    </location>
</feature>
<evidence type="ECO:0000256" key="4">
    <source>
        <dbReference type="ARBA" id="ARBA00022448"/>
    </source>
</evidence>
<organism evidence="16 17">
    <name type="scientific">Flemingia macrophylla</name>
    <dbReference type="NCBI Taxonomy" id="520843"/>
    <lineage>
        <taxon>Eukaryota</taxon>
        <taxon>Viridiplantae</taxon>
        <taxon>Streptophyta</taxon>
        <taxon>Embryophyta</taxon>
        <taxon>Tracheophyta</taxon>
        <taxon>Spermatophyta</taxon>
        <taxon>Magnoliopsida</taxon>
        <taxon>eudicotyledons</taxon>
        <taxon>Gunneridae</taxon>
        <taxon>Pentapetalae</taxon>
        <taxon>rosids</taxon>
        <taxon>fabids</taxon>
        <taxon>Fabales</taxon>
        <taxon>Fabaceae</taxon>
        <taxon>Papilionoideae</taxon>
        <taxon>50 kb inversion clade</taxon>
        <taxon>NPAAA clade</taxon>
        <taxon>indigoferoid/millettioid clade</taxon>
        <taxon>Phaseoleae</taxon>
        <taxon>Flemingia</taxon>
    </lineage>
</organism>
<dbReference type="PANTHER" id="PTHR48178">
    <property type="entry name" value="PEROXISOME BIOGENESIS FACTOR 2"/>
    <property type="match status" value="1"/>
</dbReference>
<evidence type="ECO:0000256" key="1">
    <source>
        <dbReference type="ARBA" id="ARBA00004585"/>
    </source>
</evidence>
<keyword evidence="7" id="KW-0479">Metal-binding</keyword>
<keyword evidence="15" id="KW-0732">Signal</keyword>
<evidence type="ECO:0000313" key="16">
    <source>
        <dbReference type="EMBL" id="KAL2338054.1"/>
    </source>
</evidence>
<keyword evidence="17" id="KW-1185">Reference proteome</keyword>
<accession>A0ABD1MQG4</accession>
<feature type="signal peptide" evidence="15">
    <location>
        <begin position="1"/>
        <end position="16"/>
    </location>
</feature>